<reference evidence="2" key="1">
    <citation type="submission" date="2014-09" db="EMBL/GenBank/DDBJ databases">
        <authorList>
            <person name="Magalhaes I.L.F."/>
            <person name="Oliveira U."/>
            <person name="Santos F.R."/>
            <person name="Vidigal T.H.D.A."/>
            <person name="Brescovit A.D."/>
            <person name="Santos A.J."/>
        </authorList>
    </citation>
    <scope>NUCLEOTIDE SEQUENCE</scope>
    <source>
        <tissue evidence="2">Shoot tissue taken approximately 20 cm above the soil surface</tissue>
    </source>
</reference>
<keyword evidence="1" id="KW-0812">Transmembrane</keyword>
<reference evidence="2" key="2">
    <citation type="journal article" date="2015" name="Data Brief">
        <title>Shoot transcriptome of the giant reed, Arundo donax.</title>
        <authorList>
            <person name="Barrero R.A."/>
            <person name="Guerrero F.D."/>
            <person name="Moolhuijzen P."/>
            <person name="Goolsby J.A."/>
            <person name="Tidwell J."/>
            <person name="Bellgard S.E."/>
            <person name="Bellgard M.I."/>
        </authorList>
    </citation>
    <scope>NUCLEOTIDE SEQUENCE</scope>
    <source>
        <tissue evidence="2">Shoot tissue taken approximately 20 cm above the soil surface</tissue>
    </source>
</reference>
<sequence length="69" mass="8078">MLDQCKTVAYLAYLRMEDYEAMYIKYLTTLILSSAFPLCLAIIVLACCMKNTKNNYLIKKLMLKVRIFL</sequence>
<accession>A0A0A9DWT8</accession>
<proteinExistence type="predicted"/>
<protein>
    <submittedName>
        <fullName evidence="2">Uncharacterized protein</fullName>
    </submittedName>
</protein>
<keyword evidence="1" id="KW-1133">Transmembrane helix</keyword>
<name>A0A0A9DWT8_ARUDO</name>
<dbReference type="EMBL" id="GBRH01207795">
    <property type="protein sequence ID" value="JAD90100.1"/>
    <property type="molecule type" value="Transcribed_RNA"/>
</dbReference>
<keyword evidence="1" id="KW-0472">Membrane</keyword>
<feature type="transmembrane region" description="Helical" evidence="1">
    <location>
        <begin position="23"/>
        <end position="49"/>
    </location>
</feature>
<dbReference type="AlphaFoldDB" id="A0A0A9DWT8"/>
<organism evidence="2">
    <name type="scientific">Arundo donax</name>
    <name type="common">Giant reed</name>
    <name type="synonym">Donax arundinaceus</name>
    <dbReference type="NCBI Taxonomy" id="35708"/>
    <lineage>
        <taxon>Eukaryota</taxon>
        <taxon>Viridiplantae</taxon>
        <taxon>Streptophyta</taxon>
        <taxon>Embryophyta</taxon>
        <taxon>Tracheophyta</taxon>
        <taxon>Spermatophyta</taxon>
        <taxon>Magnoliopsida</taxon>
        <taxon>Liliopsida</taxon>
        <taxon>Poales</taxon>
        <taxon>Poaceae</taxon>
        <taxon>PACMAD clade</taxon>
        <taxon>Arundinoideae</taxon>
        <taxon>Arundineae</taxon>
        <taxon>Arundo</taxon>
    </lineage>
</organism>
<evidence type="ECO:0000256" key="1">
    <source>
        <dbReference type="SAM" id="Phobius"/>
    </source>
</evidence>
<evidence type="ECO:0000313" key="2">
    <source>
        <dbReference type="EMBL" id="JAD90100.1"/>
    </source>
</evidence>